<keyword evidence="1" id="KW-0472">Membrane</keyword>
<evidence type="ECO:0000313" key="2">
    <source>
        <dbReference type="EMBL" id="QNT97721.1"/>
    </source>
</evidence>
<dbReference type="AlphaFoldDB" id="A0A7H1QBP1"/>
<gene>
    <name evidence="2" type="ORF">HEP81_07489</name>
</gene>
<dbReference type="EMBL" id="CP051006">
    <property type="protein sequence ID" value="QNT97721.1"/>
    <property type="molecule type" value="Genomic_DNA"/>
</dbReference>
<sequence length="97" mass="10542">MAATFSLLRSAEEVLEAFSKALEPPALARMSLLMPLATTELKSLPPMDMLEKSTMTFGFFSPFTLAVTAAMFFSEAAISFSALSLTPKTLPMSRNSR</sequence>
<protein>
    <submittedName>
        <fullName evidence="2">Uncharacterized protein</fullName>
    </submittedName>
</protein>
<keyword evidence="1" id="KW-1133">Transmembrane helix</keyword>
<keyword evidence="1" id="KW-0812">Transmembrane</keyword>
<reference evidence="2 3" key="1">
    <citation type="submission" date="2020-04" db="EMBL/GenBank/DDBJ databases">
        <title>Characterization and engineering of Streptomyces griseofuscus DSM40191 as a potential heterologous host for expression of BGCs.</title>
        <authorList>
            <person name="Gren T."/>
            <person name="Whitford C.M."/>
            <person name="Mohite O.S."/>
            <person name="Joergensen T.S."/>
            <person name="Nielsen J.B."/>
            <person name="Lee S.Y."/>
            <person name="Weber T."/>
        </authorList>
    </citation>
    <scope>NUCLEOTIDE SEQUENCE [LARGE SCALE GENOMIC DNA]</scope>
    <source>
        <strain evidence="2 3">DSM 40191</strain>
    </source>
</reference>
<organism evidence="2 3">
    <name type="scientific">Streptomyces griseofuscus</name>
    <dbReference type="NCBI Taxonomy" id="146922"/>
    <lineage>
        <taxon>Bacteria</taxon>
        <taxon>Bacillati</taxon>
        <taxon>Actinomycetota</taxon>
        <taxon>Actinomycetes</taxon>
        <taxon>Kitasatosporales</taxon>
        <taxon>Streptomycetaceae</taxon>
        <taxon>Streptomyces</taxon>
    </lineage>
</organism>
<dbReference type="Proteomes" id="UP000516422">
    <property type="component" value="Chromosome"/>
</dbReference>
<dbReference type="KEGG" id="sgf:HEP81_07489"/>
<proteinExistence type="predicted"/>
<accession>A0A7H1QBP1</accession>
<evidence type="ECO:0000313" key="3">
    <source>
        <dbReference type="Proteomes" id="UP000516422"/>
    </source>
</evidence>
<feature type="transmembrane region" description="Helical" evidence="1">
    <location>
        <begin position="59"/>
        <end position="85"/>
    </location>
</feature>
<name>A0A7H1QBP1_9ACTN</name>
<evidence type="ECO:0000256" key="1">
    <source>
        <dbReference type="SAM" id="Phobius"/>
    </source>
</evidence>